<keyword evidence="2" id="KW-1185">Reference proteome</keyword>
<proteinExistence type="predicted"/>
<dbReference type="AlphaFoldDB" id="A0A158KEU7"/>
<accession>A0A158KEU7</accession>
<protein>
    <submittedName>
        <fullName evidence="1">Uncharacterized protein</fullName>
    </submittedName>
</protein>
<gene>
    <name evidence="1" type="ORF">AWB67_05385</name>
</gene>
<sequence length="80" mass="9129">MGKAMNEEHKKPLGIDNTMSIVYTRSKNENRKGHDTDIEFYDVLDASGALIAKCDTSIHPPQRRRTELRKFAPDGITRIE</sequence>
<evidence type="ECO:0000313" key="2">
    <source>
        <dbReference type="Proteomes" id="UP000054925"/>
    </source>
</evidence>
<dbReference type="Proteomes" id="UP000054925">
    <property type="component" value="Unassembled WGS sequence"/>
</dbReference>
<reference evidence="1" key="1">
    <citation type="submission" date="2016-01" db="EMBL/GenBank/DDBJ databases">
        <authorList>
            <person name="Peeters C."/>
        </authorList>
    </citation>
    <scope>NUCLEOTIDE SEQUENCE [LARGE SCALE GENOMIC DNA]</scope>
    <source>
        <strain evidence="1">LMG 22937</strain>
    </source>
</reference>
<evidence type="ECO:0000313" key="1">
    <source>
        <dbReference type="EMBL" id="SAL79080.1"/>
    </source>
</evidence>
<comment type="caution">
    <text evidence="1">The sequence shown here is derived from an EMBL/GenBank/DDBJ whole genome shotgun (WGS) entry which is preliminary data.</text>
</comment>
<organism evidence="1 2">
    <name type="scientific">Caballeronia terrestris</name>
    <dbReference type="NCBI Taxonomy" id="1226301"/>
    <lineage>
        <taxon>Bacteria</taxon>
        <taxon>Pseudomonadati</taxon>
        <taxon>Pseudomonadota</taxon>
        <taxon>Betaproteobacteria</taxon>
        <taxon>Burkholderiales</taxon>
        <taxon>Burkholderiaceae</taxon>
        <taxon>Caballeronia</taxon>
    </lineage>
</organism>
<dbReference type="EMBL" id="FCOL02000047">
    <property type="protein sequence ID" value="SAL79080.1"/>
    <property type="molecule type" value="Genomic_DNA"/>
</dbReference>
<name>A0A158KEU7_9BURK</name>